<protein>
    <submittedName>
        <fullName evidence="2">BgTH12-05726</fullName>
    </submittedName>
</protein>
<dbReference type="Proteomes" id="UP000683417">
    <property type="component" value="Unassembled WGS sequence"/>
</dbReference>
<keyword evidence="1" id="KW-0732">Signal</keyword>
<accession>A0A9W4D9V7</accession>
<evidence type="ECO:0000256" key="1">
    <source>
        <dbReference type="SAM" id="SignalP"/>
    </source>
</evidence>
<evidence type="ECO:0000313" key="3">
    <source>
        <dbReference type="Proteomes" id="UP000683417"/>
    </source>
</evidence>
<feature type="non-terminal residue" evidence="2">
    <location>
        <position position="1"/>
    </location>
</feature>
<dbReference type="AlphaFoldDB" id="A0A9W4D9V7"/>
<name>A0A9W4D9V7_BLUGR</name>
<sequence>GSQRFFLFSLWWILTVEGKVKVPRTKVTSGISECSHYISGPNIKVSYSRI</sequence>
<evidence type="ECO:0000313" key="2">
    <source>
        <dbReference type="EMBL" id="CAD6503985.1"/>
    </source>
</evidence>
<organism evidence="2 3">
    <name type="scientific">Blumeria graminis f. sp. triticale</name>
    <dbReference type="NCBI Taxonomy" id="1689686"/>
    <lineage>
        <taxon>Eukaryota</taxon>
        <taxon>Fungi</taxon>
        <taxon>Dikarya</taxon>
        <taxon>Ascomycota</taxon>
        <taxon>Pezizomycotina</taxon>
        <taxon>Leotiomycetes</taxon>
        <taxon>Erysiphales</taxon>
        <taxon>Erysiphaceae</taxon>
        <taxon>Blumeria</taxon>
    </lineage>
</organism>
<feature type="signal peptide" evidence="1">
    <location>
        <begin position="1"/>
        <end position="18"/>
    </location>
</feature>
<reference evidence="2" key="1">
    <citation type="submission" date="2020-10" db="EMBL/GenBank/DDBJ databases">
        <authorList>
            <person name="Muller C M."/>
        </authorList>
    </citation>
    <scope>NUCLEOTIDE SEQUENCE</scope>
    <source>
        <strain evidence="2">THUN-12</strain>
    </source>
</reference>
<feature type="chain" id="PRO_5040719837" evidence="1">
    <location>
        <begin position="19"/>
        <end position="50"/>
    </location>
</feature>
<gene>
    <name evidence="2" type="ORF">BGTH12_LOCUS5343</name>
</gene>
<proteinExistence type="predicted"/>
<dbReference type="EMBL" id="CAJHIT010000008">
    <property type="protein sequence ID" value="CAD6503985.1"/>
    <property type="molecule type" value="Genomic_DNA"/>
</dbReference>
<comment type="caution">
    <text evidence="2">The sequence shown here is derived from an EMBL/GenBank/DDBJ whole genome shotgun (WGS) entry which is preliminary data.</text>
</comment>